<feature type="chain" id="PRO_5005553741" description="Copper-binding protein" evidence="1">
    <location>
        <begin position="25"/>
        <end position="112"/>
    </location>
</feature>
<proteinExistence type="predicted"/>
<evidence type="ECO:0000313" key="3">
    <source>
        <dbReference type="Proteomes" id="UP000036938"/>
    </source>
</evidence>
<dbReference type="RefSeq" id="WP_050531962.1">
    <property type="nucleotide sequence ID" value="NZ_AQQZ01000008.1"/>
</dbReference>
<feature type="signal peptide" evidence="1">
    <location>
        <begin position="1"/>
        <end position="24"/>
    </location>
</feature>
<evidence type="ECO:0000256" key="1">
    <source>
        <dbReference type="SAM" id="SignalP"/>
    </source>
</evidence>
<sequence>MLRNISALSLTLAATLGTATPAAAVDHFVMMLGDGFFPDVIYVEDGDRVRFINGTGVVQTASAADGSWTTGELGVDEAINIEIVPGMHQVFTANGIDTITGTVFFGLPPLSE</sequence>
<dbReference type="STRING" id="1317121.ATO11_16245"/>
<dbReference type="AlphaFoldDB" id="A0A0L1JLE8"/>
<dbReference type="Proteomes" id="UP000036938">
    <property type="component" value="Unassembled WGS sequence"/>
</dbReference>
<dbReference type="InterPro" id="IPR008972">
    <property type="entry name" value="Cupredoxin"/>
</dbReference>
<keyword evidence="1" id="KW-0732">Signal</keyword>
<dbReference type="OrthoDB" id="7856719at2"/>
<reference evidence="2 3" key="1">
    <citation type="journal article" date="2015" name="Int. J. Syst. Evol. Microbiol.">
        <title>Aestuariivita atlantica sp. nov., isolated from deep sea sediment of the Atlantic Ocean.</title>
        <authorList>
            <person name="Li G."/>
            <person name="Lai Q."/>
            <person name="Du Y."/>
            <person name="Liu X."/>
            <person name="Sun F."/>
            <person name="Shao Z."/>
        </authorList>
    </citation>
    <scope>NUCLEOTIDE SEQUENCE [LARGE SCALE GENOMIC DNA]</scope>
    <source>
        <strain evidence="2 3">22II-S11-z3</strain>
    </source>
</reference>
<evidence type="ECO:0008006" key="4">
    <source>
        <dbReference type="Google" id="ProtNLM"/>
    </source>
</evidence>
<dbReference type="SUPFAM" id="SSF49503">
    <property type="entry name" value="Cupredoxins"/>
    <property type="match status" value="1"/>
</dbReference>
<keyword evidence="3" id="KW-1185">Reference proteome</keyword>
<comment type="caution">
    <text evidence="2">The sequence shown here is derived from an EMBL/GenBank/DDBJ whole genome shotgun (WGS) entry which is preliminary data.</text>
</comment>
<dbReference type="EMBL" id="AQQZ01000008">
    <property type="protein sequence ID" value="KNG92575.1"/>
    <property type="molecule type" value="Genomic_DNA"/>
</dbReference>
<gene>
    <name evidence="2" type="ORF">ATO11_16245</name>
</gene>
<name>A0A0L1JLE8_9RHOB</name>
<protein>
    <recommendedName>
        <fullName evidence="4">Copper-binding protein</fullName>
    </recommendedName>
</protein>
<organism evidence="2 3">
    <name type="scientific">Pseudaestuariivita atlantica</name>
    <dbReference type="NCBI Taxonomy" id="1317121"/>
    <lineage>
        <taxon>Bacteria</taxon>
        <taxon>Pseudomonadati</taxon>
        <taxon>Pseudomonadota</taxon>
        <taxon>Alphaproteobacteria</taxon>
        <taxon>Rhodobacterales</taxon>
        <taxon>Paracoccaceae</taxon>
        <taxon>Pseudaestuariivita</taxon>
    </lineage>
</organism>
<evidence type="ECO:0000313" key="2">
    <source>
        <dbReference type="EMBL" id="KNG92575.1"/>
    </source>
</evidence>
<accession>A0A0L1JLE8</accession>